<dbReference type="RefSeq" id="WP_148378195.1">
    <property type="nucleotide sequence ID" value="NZ_VSIY01000009.1"/>
</dbReference>
<dbReference type="Proteomes" id="UP000322080">
    <property type="component" value="Unassembled WGS sequence"/>
</dbReference>
<keyword evidence="2" id="KW-1185">Reference proteome</keyword>
<reference evidence="1 2" key="1">
    <citation type="submission" date="2019-08" db="EMBL/GenBank/DDBJ databases">
        <title>Identification of a novel species of the genus Boseongicola.</title>
        <authorList>
            <person name="Zhang X.-Q."/>
        </authorList>
    </citation>
    <scope>NUCLEOTIDE SEQUENCE [LARGE SCALE GENOMIC DNA]</scope>
    <source>
        <strain evidence="1 2">HY14</strain>
    </source>
</reference>
<protein>
    <submittedName>
        <fullName evidence="1">Uncharacterized protein</fullName>
    </submittedName>
</protein>
<name>A0A5D0RJT5_9RHOB</name>
<accession>A0A5D0RJT5</accession>
<organism evidence="1 2">
    <name type="scientific">Maritimibacter fusiformis</name>
    <dbReference type="NCBI Taxonomy" id="2603819"/>
    <lineage>
        <taxon>Bacteria</taxon>
        <taxon>Pseudomonadati</taxon>
        <taxon>Pseudomonadota</taxon>
        <taxon>Alphaproteobacteria</taxon>
        <taxon>Rhodobacterales</taxon>
        <taxon>Roseobacteraceae</taxon>
        <taxon>Maritimibacter</taxon>
    </lineage>
</organism>
<dbReference type="EMBL" id="VSIY01000009">
    <property type="protein sequence ID" value="TYB81131.1"/>
    <property type="molecule type" value="Genomic_DNA"/>
</dbReference>
<sequence>MLQTDPRIDIGPEQVQNDADTVAADRARLDALLDAALDATFPASDPIAISLEAPRKATRGDVG</sequence>
<gene>
    <name evidence="1" type="ORF">FVF75_11885</name>
</gene>
<evidence type="ECO:0000313" key="1">
    <source>
        <dbReference type="EMBL" id="TYB81131.1"/>
    </source>
</evidence>
<evidence type="ECO:0000313" key="2">
    <source>
        <dbReference type="Proteomes" id="UP000322080"/>
    </source>
</evidence>
<comment type="caution">
    <text evidence="1">The sequence shown here is derived from an EMBL/GenBank/DDBJ whole genome shotgun (WGS) entry which is preliminary data.</text>
</comment>
<proteinExistence type="predicted"/>
<dbReference type="AlphaFoldDB" id="A0A5D0RJT5"/>